<feature type="domain" description="HTH gntR-type" evidence="4">
    <location>
        <begin position="16"/>
        <end position="83"/>
    </location>
</feature>
<accession>D3FD92</accession>
<keyword evidence="3" id="KW-0804">Transcription</keyword>
<keyword evidence="2" id="KW-0238">DNA-binding</keyword>
<dbReference type="Proteomes" id="UP000008229">
    <property type="component" value="Chromosome"/>
</dbReference>
<dbReference type="Pfam" id="PF07729">
    <property type="entry name" value="FCD"/>
    <property type="match status" value="1"/>
</dbReference>
<dbReference type="InterPro" id="IPR036390">
    <property type="entry name" value="WH_DNA-bd_sf"/>
</dbReference>
<dbReference type="SMART" id="SM00345">
    <property type="entry name" value="HTH_GNTR"/>
    <property type="match status" value="1"/>
</dbReference>
<sequence length="228" mass="26250">MADSLIDDDGAWEEPTSRAQDVAQQLRELIFDGELRAGSPIRQEAVARRLGVGRFPVREALRLLESEGLVVLRPNSGARVALLDFAECEEIYKMRERLEPLAFAESVGRLTPEQIERAHTLSAALPGLVHDPKRWLEGDRRLHLACYAGIPTPRLLRTIVSYWNISQQYRRVLLTTFTERDFELQHAEHELIIDALESDNSRAGEDLMRAHIERSRLRLTRHRHLFEE</sequence>
<reference evidence="6" key="2">
    <citation type="submission" date="2010-01" db="EMBL/GenBank/DDBJ databases">
        <title>The complete genome of Conexibacter woesei DSM 14684.</title>
        <authorList>
            <consortium name="US DOE Joint Genome Institute (JGI-PGF)"/>
            <person name="Lucas S."/>
            <person name="Copeland A."/>
            <person name="Lapidus A."/>
            <person name="Glavina del Rio T."/>
            <person name="Dalin E."/>
            <person name="Tice H."/>
            <person name="Bruce D."/>
            <person name="Goodwin L."/>
            <person name="Pitluck S."/>
            <person name="Kyrpides N."/>
            <person name="Mavromatis K."/>
            <person name="Ivanova N."/>
            <person name="Mikhailova N."/>
            <person name="Chertkov O."/>
            <person name="Brettin T."/>
            <person name="Detter J.C."/>
            <person name="Han C."/>
            <person name="Larimer F."/>
            <person name="Land M."/>
            <person name="Hauser L."/>
            <person name="Markowitz V."/>
            <person name="Cheng J.-F."/>
            <person name="Hugenholtz P."/>
            <person name="Woyke T."/>
            <person name="Wu D."/>
            <person name="Pukall R."/>
            <person name="Steenblock K."/>
            <person name="Schneider S."/>
            <person name="Klenk H.-P."/>
            <person name="Eisen J.A."/>
        </authorList>
    </citation>
    <scope>NUCLEOTIDE SEQUENCE [LARGE SCALE GENOMIC DNA]</scope>
    <source>
        <strain evidence="6">DSM 14684 / CIP 108061 / JCM 11494 / NBRC 100937 / ID131577</strain>
    </source>
</reference>
<dbReference type="GO" id="GO:0003677">
    <property type="term" value="F:DNA binding"/>
    <property type="evidence" value="ECO:0007669"/>
    <property type="project" value="UniProtKB-KW"/>
</dbReference>
<dbReference type="EMBL" id="CP001854">
    <property type="protein sequence ID" value="ADB53484.1"/>
    <property type="molecule type" value="Genomic_DNA"/>
</dbReference>
<evidence type="ECO:0000256" key="2">
    <source>
        <dbReference type="ARBA" id="ARBA00023125"/>
    </source>
</evidence>
<dbReference type="KEGG" id="cwo:Cwoe_5075"/>
<dbReference type="AlphaFoldDB" id="D3FD92"/>
<evidence type="ECO:0000256" key="1">
    <source>
        <dbReference type="ARBA" id="ARBA00023015"/>
    </source>
</evidence>
<dbReference type="GO" id="GO:0003700">
    <property type="term" value="F:DNA-binding transcription factor activity"/>
    <property type="evidence" value="ECO:0007669"/>
    <property type="project" value="InterPro"/>
</dbReference>
<evidence type="ECO:0000313" key="6">
    <source>
        <dbReference type="Proteomes" id="UP000008229"/>
    </source>
</evidence>
<dbReference type="Pfam" id="PF00392">
    <property type="entry name" value="GntR"/>
    <property type="match status" value="1"/>
</dbReference>
<dbReference type="HOGENOM" id="CLU_017584_5_1_11"/>
<proteinExistence type="predicted"/>
<gene>
    <name evidence="5" type="ordered locus">Cwoe_5075</name>
</gene>
<dbReference type="InterPro" id="IPR036388">
    <property type="entry name" value="WH-like_DNA-bd_sf"/>
</dbReference>
<name>D3FD92_CONWI</name>
<organism evidence="5 6">
    <name type="scientific">Conexibacter woesei (strain DSM 14684 / CCUG 47730 / CIP 108061 / JCM 11494 / NBRC 100937 / ID131577)</name>
    <dbReference type="NCBI Taxonomy" id="469383"/>
    <lineage>
        <taxon>Bacteria</taxon>
        <taxon>Bacillati</taxon>
        <taxon>Actinomycetota</taxon>
        <taxon>Thermoleophilia</taxon>
        <taxon>Solirubrobacterales</taxon>
        <taxon>Conexibacteraceae</taxon>
        <taxon>Conexibacter</taxon>
    </lineage>
</organism>
<dbReference type="InterPro" id="IPR000524">
    <property type="entry name" value="Tscrpt_reg_HTH_GntR"/>
</dbReference>
<dbReference type="InterPro" id="IPR008920">
    <property type="entry name" value="TF_FadR/GntR_C"/>
</dbReference>
<evidence type="ECO:0000256" key="3">
    <source>
        <dbReference type="ARBA" id="ARBA00023163"/>
    </source>
</evidence>
<dbReference type="SMART" id="SM00895">
    <property type="entry name" value="FCD"/>
    <property type="match status" value="1"/>
</dbReference>
<dbReference type="Gene3D" id="1.10.10.10">
    <property type="entry name" value="Winged helix-like DNA-binding domain superfamily/Winged helix DNA-binding domain"/>
    <property type="match status" value="1"/>
</dbReference>
<keyword evidence="6" id="KW-1185">Reference proteome</keyword>
<dbReference type="PROSITE" id="PS50949">
    <property type="entry name" value="HTH_GNTR"/>
    <property type="match status" value="1"/>
</dbReference>
<dbReference type="PANTHER" id="PTHR43537:SF24">
    <property type="entry name" value="GLUCONATE OPERON TRANSCRIPTIONAL REPRESSOR"/>
    <property type="match status" value="1"/>
</dbReference>
<protein>
    <submittedName>
        <fullName evidence="5">Transcriptional regulator, GntR family</fullName>
    </submittedName>
</protein>
<keyword evidence="1" id="KW-0805">Transcription regulation</keyword>
<dbReference type="eggNOG" id="COG1802">
    <property type="taxonomic scope" value="Bacteria"/>
</dbReference>
<evidence type="ECO:0000259" key="4">
    <source>
        <dbReference type="PROSITE" id="PS50949"/>
    </source>
</evidence>
<dbReference type="InterPro" id="IPR011711">
    <property type="entry name" value="GntR_C"/>
</dbReference>
<evidence type="ECO:0000313" key="5">
    <source>
        <dbReference type="EMBL" id="ADB53484.1"/>
    </source>
</evidence>
<dbReference type="CDD" id="cd07377">
    <property type="entry name" value="WHTH_GntR"/>
    <property type="match status" value="1"/>
</dbReference>
<dbReference type="RefSeq" id="WP_012936535.1">
    <property type="nucleotide sequence ID" value="NC_013739.1"/>
</dbReference>
<dbReference type="Gene3D" id="1.20.120.530">
    <property type="entry name" value="GntR ligand-binding domain-like"/>
    <property type="match status" value="1"/>
</dbReference>
<dbReference type="SUPFAM" id="SSF48008">
    <property type="entry name" value="GntR ligand-binding domain-like"/>
    <property type="match status" value="1"/>
</dbReference>
<dbReference type="OrthoDB" id="3267569at2"/>
<reference evidence="5 6" key="1">
    <citation type="journal article" date="2010" name="Stand. Genomic Sci.">
        <title>Complete genome sequence of Conexibacter woesei type strain (ID131577).</title>
        <authorList>
            <person name="Pukall R."/>
            <person name="Lapidus A."/>
            <person name="Glavina Del Rio T."/>
            <person name="Copeland A."/>
            <person name="Tice H."/>
            <person name="Cheng J.-F."/>
            <person name="Lucas S."/>
            <person name="Chen F."/>
            <person name="Nolan M."/>
            <person name="Bruce D."/>
            <person name="Goodwin L."/>
            <person name="Pitluck S."/>
            <person name="Mavromatis K."/>
            <person name="Ivanova N."/>
            <person name="Ovchinnikova G."/>
            <person name="Pati A."/>
            <person name="Chen A."/>
            <person name="Palaniappan K."/>
            <person name="Land M."/>
            <person name="Hauser L."/>
            <person name="Chang Y.-J."/>
            <person name="Jeffries C.D."/>
            <person name="Chain P."/>
            <person name="Meincke L."/>
            <person name="Sims D."/>
            <person name="Brettin T."/>
            <person name="Detter J.C."/>
            <person name="Rohde M."/>
            <person name="Goeker M."/>
            <person name="Bristow J."/>
            <person name="Eisen J.A."/>
            <person name="Markowitz V."/>
            <person name="Kyrpides N.C."/>
            <person name="Klenk H.-P."/>
            <person name="Hugenholtz P."/>
        </authorList>
    </citation>
    <scope>NUCLEOTIDE SEQUENCE [LARGE SCALE GENOMIC DNA]</scope>
    <source>
        <strain evidence="6">DSM 14684 / CIP 108061 / JCM 11494 / NBRC 100937 / ID131577</strain>
    </source>
</reference>
<dbReference type="PANTHER" id="PTHR43537">
    <property type="entry name" value="TRANSCRIPTIONAL REGULATOR, GNTR FAMILY"/>
    <property type="match status" value="1"/>
</dbReference>
<dbReference type="STRING" id="469383.Cwoe_5075"/>
<dbReference type="SUPFAM" id="SSF46785">
    <property type="entry name" value="Winged helix' DNA-binding domain"/>
    <property type="match status" value="1"/>
</dbReference>